<dbReference type="RefSeq" id="WP_244442883.1">
    <property type="nucleotide sequence ID" value="NZ_HG966617.1"/>
</dbReference>
<evidence type="ECO:0000313" key="10">
    <source>
        <dbReference type="EMBL" id="CDO58311.1"/>
    </source>
</evidence>
<proteinExistence type="inferred from homology"/>
<evidence type="ECO:0000256" key="7">
    <source>
        <dbReference type="ARBA" id="ARBA00069024"/>
    </source>
</evidence>
<protein>
    <recommendedName>
        <fullName evidence="7">Probable farnesyl diphosphate synthase</fullName>
    </recommendedName>
</protein>
<gene>
    <name evidence="10" type="ORF">BN1012_Phect97</name>
</gene>
<dbReference type="PANTHER" id="PTHR43281:SF1">
    <property type="entry name" value="FARNESYL DIPHOSPHATE SYNTHASE"/>
    <property type="match status" value="1"/>
</dbReference>
<dbReference type="GO" id="GO:0016114">
    <property type="term" value="P:terpenoid biosynthetic process"/>
    <property type="evidence" value="ECO:0007669"/>
    <property type="project" value="UniProtKB-ARBA"/>
</dbReference>
<dbReference type="Proteomes" id="UP000032160">
    <property type="component" value="Chromosome I"/>
</dbReference>
<dbReference type="KEGG" id="pect:BN1012_Phect97"/>
<organism evidence="10 11">
    <name type="scientific">Candidatus Phaeomarinibacter ectocarpi</name>
    <dbReference type="NCBI Taxonomy" id="1458461"/>
    <lineage>
        <taxon>Bacteria</taxon>
        <taxon>Pseudomonadati</taxon>
        <taxon>Pseudomonadota</taxon>
        <taxon>Alphaproteobacteria</taxon>
        <taxon>Hyphomicrobiales</taxon>
        <taxon>Parvibaculaceae</taxon>
        <taxon>Candidatus Phaeomarinibacter</taxon>
    </lineage>
</organism>
<keyword evidence="3 8" id="KW-0808">Transferase</keyword>
<dbReference type="Gene3D" id="1.10.600.10">
    <property type="entry name" value="Farnesyl Diphosphate Synthase"/>
    <property type="match status" value="1"/>
</dbReference>
<evidence type="ECO:0000256" key="6">
    <source>
        <dbReference type="ARBA" id="ARBA00023229"/>
    </source>
</evidence>
<dbReference type="PANTHER" id="PTHR43281">
    <property type="entry name" value="FARNESYL DIPHOSPHATE SYNTHASE"/>
    <property type="match status" value="1"/>
</dbReference>
<dbReference type="InterPro" id="IPR033749">
    <property type="entry name" value="Polyprenyl_synt_CS"/>
</dbReference>
<dbReference type="InterPro" id="IPR008949">
    <property type="entry name" value="Isoprenoid_synthase_dom_sf"/>
</dbReference>
<dbReference type="PATRIC" id="fig|1458461.3.peg.97"/>
<feature type="compositionally biased region" description="Low complexity" evidence="9">
    <location>
        <begin position="1"/>
        <end position="18"/>
    </location>
</feature>
<evidence type="ECO:0000256" key="8">
    <source>
        <dbReference type="RuleBase" id="RU004466"/>
    </source>
</evidence>
<dbReference type="PROSITE" id="PS00723">
    <property type="entry name" value="POLYPRENYL_SYNTHASE_1"/>
    <property type="match status" value="1"/>
</dbReference>
<dbReference type="SUPFAM" id="SSF48576">
    <property type="entry name" value="Terpenoid synthases"/>
    <property type="match status" value="1"/>
</dbReference>
<evidence type="ECO:0000313" key="11">
    <source>
        <dbReference type="Proteomes" id="UP000032160"/>
    </source>
</evidence>
<dbReference type="SFLD" id="SFLDS00005">
    <property type="entry name" value="Isoprenoid_Synthase_Type_I"/>
    <property type="match status" value="1"/>
</dbReference>
<evidence type="ECO:0000256" key="4">
    <source>
        <dbReference type="ARBA" id="ARBA00022723"/>
    </source>
</evidence>
<dbReference type="CDD" id="cd00685">
    <property type="entry name" value="Trans_IPPS_HT"/>
    <property type="match status" value="1"/>
</dbReference>
<keyword evidence="11" id="KW-1185">Reference proteome</keyword>
<accession>X5MLD9</accession>
<dbReference type="EMBL" id="HG966617">
    <property type="protein sequence ID" value="CDO58311.1"/>
    <property type="molecule type" value="Genomic_DNA"/>
</dbReference>
<reference evidence="10 11" key="1">
    <citation type="journal article" date="2014" name="Front. Genet.">
        <title>Genome and metabolic network of "Candidatus Phaeomarinobacter ectocarpi" Ec32, a new candidate genus of Alphaproteobacteria frequently associated with brown algae.</title>
        <authorList>
            <person name="Dittami S.M."/>
            <person name="Barbeyron T."/>
            <person name="Boyen C."/>
            <person name="Cambefort J."/>
            <person name="Collet G."/>
            <person name="Delage L."/>
            <person name="Gobet A."/>
            <person name="Groisillier A."/>
            <person name="Leblanc C."/>
            <person name="Michel G."/>
            <person name="Scornet D."/>
            <person name="Siegel A."/>
            <person name="Tapia J.E."/>
            <person name="Tonon T."/>
        </authorList>
    </citation>
    <scope>NUCLEOTIDE SEQUENCE [LARGE SCALE GENOMIC DNA]</scope>
    <source>
        <strain evidence="10 11">Ec32</strain>
    </source>
</reference>
<dbReference type="PROSITE" id="PS00444">
    <property type="entry name" value="POLYPRENYL_SYNTHASE_2"/>
    <property type="match status" value="1"/>
</dbReference>
<evidence type="ECO:0000256" key="9">
    <source>
        <dbReference type="SAM" id="MobiDB-lite"/>
    </source>
</evidence>
<dbReference type="GO" id="GO:0005737">
    <property type="term" value="C:cytoplasm"/>
    <property type="evidence" value="ECO:0007669"/>
    <property type="project" value="UniProtKB-ARBA"/>
</dbReference>
<name>X5MLD9_9HYPH</name>
<dbReference type="InterPro" id="IPR053378">
    <property type="entry name" value="Prenyl_diphosphate_synthase"/>
</dbReference>
<evidence type="ECO:0000256" key="3">
    <source>
        <dbReference type="ARBA" id="ARBA00022679"/>
    </source>
</evidence>
<evidence type="ECO:0000256" key="5">
    <source>
        <dbReference type="ARBA" id="ARBA00022842"/>
    </source>
</evidence>
<dbReference type="AlphaFoldDB" id="X5MLD9"/>
<dbReference type="GO" id="GO:0046872">
    <property type="term" value="F:metal ion binding"/>
    <property type="evidence" value="ECO:0007669"/>
    <property type="project" value="UniProtKB-KW"/>
</dbReference>
<keyword evidence="5" id="KW-0460">Magnesium</keyword>
<sequence length="319" mass="32975">MTIEAAAPATTPGEPQAAMSAPVSGTPVDLDGLMTTAAKSVSDELDRLIPEVAGPRGPVVDAMRYSALSGGKRLRPFLVMESAGLFGVPAAQALRVGCAVEMVHCYSLIHDDLPAMDDSDTRRGRPAVHKAFDEAIAILAGDALLTQAFEVLGGFATSRDAAVRAALVVELAKSSGSAGMVGGQMIDISPARETMQYDAIAELEALKTGELIRFSCVSGAILAGTGEGERMALAGYAADLGLAFQVADDLLDVTGTEEQVGKPVGQDDGLTTFVTLLGLEGARKKAEDLVESACAHLAPFGASADTLRAVARFVVDRNQ</sequence>
<dbReference type="InterPro" id="IPR000092">
    <property type="entry name" value="Polyprenyl_synt"/>
</dbReference>
<dbReference type="STRING" id="1458461.BN1012_Phect97"/>
<dbReference type="GO" id="GO:0004659">
    <property type="term" value="F:prenyltransferase activity"/>
    <property type="evidence" value="ECO:0007669"/>
    <property type="project" value="InterPro"/>
</dbReference>
<dbReference type="FunFam" id="1.10.600.10:FF:000001">
    <property type="entry name" value="Geranylgeranyl diphosphate synthase"/>
    <property type="match status" value="1"/>
</dbReference>
<keyword evidence="4" id="KW-0479">Metal-binding</keyword>
<dbReference type="NCBIfam" id="NF045485">
    <property type="entry name" value="FPPsyn"/>
    <property type="match status" value="1"/>
</dbReference>
<evidence type="ECO:0000256" key="1">
    <source>
        <dbReference type="ARBA" id="ARBA00001946"/>
    </source>
</evidence>
<dbReference type="HOGENOM" id="CLU_014015_0_1_5"/>
<feature type="region of interest" description="Disordered" evidence="9">
    <location>
        <begin position="1"/>
        <end position="25"/>
    </location>
</feature>
<dbReference type="Pfam" id="PF00348">
    <property type="entry name" value="polyprenyl_synt"/>
    <property type="match status" value="1"/>
</dbReference>
<keyword evidence="6" id="KW-0414">Isoprene biosynthesis</keyword>
<evidence type="ECO:0000256" key="2">
    <source>
        <dbReference type="ARBA" id="ARBA00006706"/>
    </source>
</evidence>
<comment type="cofactor">
    <cofactor evidence="1">
        <name>Mg(2+)</name>
        <dbReference type="ChEBI" id="CHEBI:18420"/>
    </cofactor>
</comment>
<comment type="similarity">
    <text evidence="2 8">Belongs to the FPP/GGPP synthase family.</text>
</comment>
<dbReference type="SFLD" id="SFLDG01017">
    <property type="entry name" value="Polyprenyl_Transferase_Like"/>
    <property type="match status" value="1"/>
</dbReference>